<accession>A0A922KRK2</accession>
<keyword evidence="2" id="KW-0812">Transmembrane</keyword>
<evidence type="ECO:0008006" key="5">
    <source>
        <dbReference type="Google" id="ProtNLM"/>
    </source>
</evidence>
<dbReference type="AlphaFoldDB" id="A0A922KRK2"/>
<evidence type="ECO:0000313" key="4">
    <source>
        <dbReference type="Proteomes" id="UP000790347"/>
    </source>
</evidence>
<feature type="region of interest" description="Disordered" evidence="1">
    <location>
        <begin position="73"/>
        <end position="92"/>
    </location>
</feature>
<reference evidence="3" key="1">
    <citation type="submission" date="2013-05" db="EMBL/GenBank/DDBJ databases">
        <authorList>
            <person name="Yim A.K.Y."/>
            <person name="Chan T.F."/>
            <person name="Ji K.M."/>
            <person name="Liu X.Y."/>
            <person name="Zhou J.W."/>
            <person name="Li R.Q."/>
            <person name="Yang K.Y."/>
            <person name="Li J."/>
            <person name="Li M."/>
            <person name="Law P.T.W."/>
            <person name="Wu Y.L."/>
            <person name="Cai Z.L."/>
            <person name="Qin H."/>
            <person name="Bao Y."/>
            <person name="Leung R.K.K."/>
            <person name="Ng P.K.S."/>
            <person name="Zou J."/>
            <person name="Zhong X.J."/>
            <person name="Ran P.X."/>
            <person name="Zhong N.S."/>
            <person name="Liu Z.G."/>
            <person name="Tsui S.K.W."/>
        </authorList>
    </citation>
    <scope>NUCLEOTIDE SEQUENCE</scope>
    <source>
        <strain evidence="3">Derf</strain>
        <tissue evidence="3">Whole organism</tissue>
    </source>
</reference>
<reference evidence="3" key="2">
    <citation type="journal article" date="2022" name="Res Sq">
        <title>Comparative Genomics Reveals Insights into the Divergent Evolution of Astigmatic Mites and Household Pest Adaptations.</title>
        <authorList>
            <person name="Xiong Q."/>
            <person name="Wan A.T.-Y."/>
            <person name="Liu X.-Y."/>
            <person name="Fung C.S.-H."/>
            <person name="Xiao X."/>
            <person name="Malainual N."/>
            <person name="Hou J."/>
            <person name="Wang L."/>
            <person name="Wang M."/>
            <person name="Yang K."/>
            <person name="Cui Y."/>
            <person name="Leung E."/>
            <person name="Nong W."/>
            <person name="Shin S.-K."/>
            <person name="Au S."/>
            <person name="Jeong K.Y."/>
            <person name="Chew F.T."/>
            <person name="Hui J."/>
            <person name="Leung T.F."/>
            <person name="Tungtrongchitr A."/>
            <person name="Zhong N."/>
            <person name="Liu Z."/>
            <person name="Tsui S."/>
        </authorList>
    </citation>
    <scope>NUCLEOTIDE SEQUENCE</scope>
    <source>
        <strain evidence="3">Derf</strain>
        <tissue evidence="3">Whole organism</tissue>
    </source>
</reference>
<dbReference type="Proteomes" id="UP000790347">
    <property type="component" value="Unassembled WGS sequence"/>
</dbReference>
<organism evidence="3 4">
    <name type="scientific">Dermatophagoides farinae</name>
    <name type="common">American house dust mite</name>
    <dbReference type="NCBI Taxonomy" id="6954"/>
    <lineage>
        <taxon>Eukaryota</taxon>
        <taxon>Metazoa</taxon>
        <taxon>Ecdysozoa</taxon>
        <taxon>Arthropoda</taxon>
        <taxon>Chelicerata</taxon>
        <taxon>Arachnida</taxon>
        <taxon>Acari</taxon>
        <taxon>Acariformes</taxon>
        <taxon>Sarcoptiformes</taxon>
        <taxon>Astigmata</taxon>
        <taxon>Psoroptidia</taxon>
        <taxon>Analgoidea</taxon>
        <taxon>Pyroglyphidae</taxon>
        <taxon>Dermatophagoidinae</taxon>
        <taxon>Dermatophagoides</taxon>
    </lineage>
</organism>
<feature type="transmembrane region" description="Helical" evidence="2">
    <location>
        <begin position="45"/>
        <end position="64"/>
    </location>
</feature>
<evidence type="ECO:0000256" key="2">
    <source>
        <dbReference type="SAM" id="Phobius"/>
    </source>
</evidence>
<keyword evidence="2" id="KW-0472">Membrane</keyword>
<dbReference type="EMBL" id="ASGP02000009">
    <property type="protein sequence ID" value="KAH9491081.1"/>
    <property type="molecule type" value="Genomic_DNA"/>
</dbReference>
<sequence>METKRITRKNMQIKQFIRDANDDDDNDGDSSVPEKNDMTLMCHKYRIIIIIMVDVFFPLIFFYVKFQFQIKKKRGSSGFSDEGKLSSSSSLL</sequence>
<evidence type="ECO:0000256" key="1">
    <source>
        <dbReference type="SAM" id="MobiDB-lite"/>
    </source>
</evidence>
<name>A0A922KRK2_DERFA</name>
<protein>
    <recommendedName>
        <fullName evidence="5">Transmembrane protein</fullName>
    </recommendedName>
</protein>
<evidence type="ECO:0000313" key="3">
    <source>
        <dbReference type="EMBL" id="KAH9491081.1"/>
    </source>
</evidence>
<proteinExistence type="predicted"/>
<keyword evidence="4" id="KW-1185">Reference proteome</keyword>
<comment type="caution">
    <text evidence="3">The sequence shown here is derived from an EMBL/GenBank/DDBJ whole genome shotgun (WGS) entry which is preliminary data.</text>
</comment>
<keyword evidence="2" id="KW-1133">Transmembrane helix</keyword>
<gene>
    <name evidence="3" type="ORF">DERF_015817</name>
</gene>